<dbReference type="VEuPathDB" id="TrichDB:TVAG_071300"/>
<evidence type="ECO:0000256" key="2">
    <source>
        <dbReference type="SAM" id="Phobius"/>
    </source>
</evidence>
<evidence type="ECO:0000256" key="1">
    <source>
        <dbReference type="SAM" id="MobiDB-lite"/>
    </source>
</evidence>
<name>A2D833_TRIV3</name>
<reference evidence="3" key="2">
    <citation type="journal article" date="2007" name="Science">
        <title>Draft genome sequence of the sexually transmitted pathogen Trichomonas vaginalis.</title>
        <authorList>
            <person name="Carlton J.M."/>
            <person name="Hirt R.P."/>
            <person name="Silva J.C."/>
            <person name="Delcher A.L."/>
            <person name="Schatz M."/>
            <person name="Zhao Q."/>
            <person name="Wortman J.R."/>
            <person name="Bidwell S.L."/>
            <person name="Alsmark U.C.M."/>
            <person name="Besteiro S."/>
            <person name="Sicheritz-Ponten T."/>
            <person name="Noel C.J."/>
            <person name="Dacks J.B."/>
            <person name="Foster P.G."/>
            <person name="Simillion C."/>
            <person name="Van de Peer Y."/>
            <person name="Miranda-Saavedra D."/>
            <person name="Barton G.J."/>
            <person name="Westrop G.D."/>
            <person name="Mueller S."/>
            <person name="Dessi D."/>
            <person name="Fiori P.L."/>
            <person name="Ren Q."/>
            <person name="Paulsen I."/>
            <person name="Zhang H."/>
            <person name="Bastida-Corcuera F.D."/>
            <person name="Simoes-Barbosa A."/>
            <person name="Brown M.T."/>
            <person name="Hayes R.D."/>
            <person name="Mukherjee M."/>
            <person name="Okumura C.Y."/>
            <person name="Schneider R."/>
            <person name="Smith A.J."/>
            <person name="Vanacova S."/>
            <person name="Villalvazo M."/>
            <person name="Haas B.J."/>
            <person name="Pertea M."/>
            <person name="Feldblyum T.V."/>
            <person name="Utterback T.R."/>
            <person name="Shu C.L."/>
            <person name="Osoegawa K."/>
            <person name="de Jong P.J."/>
            <person name="Hrdy I."/>
            <person name="Horvathova L."/>
            <person name="Zubacova Z."/>
            <person name="Dolezal P."/>
            <person name="Malik S.B."/>
            <person name="Logsdon J.M. Jr."/>
            <person name="Henze K."/>
            <person name="Gupta A."/>
            <person name="Wang C.C."/>
            <person name="Dunne R.L."/>
            <person name="Upcroft J.A."/>
            <person name="Upcroft P."/>
            <person name="White O."/>
            <person name="Salzberg S.L."/>
            <person name="Tang P."/>
            <person name="Chiu C.-H."/>
            <person name="Lee Y.-S."/>
            <person name="Embley T.M."/>
            <person name="Coombs G.H."/>
            <person name="Mottram J.C."/>
            <person name="Tachezy J."/>
            <person name="Fraser-Liggett C.M."/>
            <person name="Johnson P.J."/>
        </authorList>
    </citation>
    <scope>NUCLEOTIDE SEQUENCE [LARGE SCALE GENOMIC DNA]</scope>
    <source>
        <strain evidence="3">G3</strain>
    </source>
</reference>
<keyword evidence="4" id="KW-1185">Reference proteome</keyword>
<dbReference type="VEuPathDB" id="TrichDB:TVAGG3_1046130"/>
<dbReference type="RefSeq" id="XP_001584452.1">
    <property type="nucleotide sequence ID" value="XM_001584402.1"/>
</dbReference>
<feature type="transmembrane region" description="Helical" evidence="2">
    <location>
        <begin position="30"/>
        <end position="50"/>
    </location>
</feature>
<organism evidence="3 4">
    <name type="scientific">Trichomonas vaginalis (strain ATCC PRA-98 / G3)</name>
    <dbReference type="NCBI Taxonomy" id="412133"/>
    <lineage>
        <taxon>Eukaryota</taxon>
        <taxon>Metamonada</taxon>
        <taxon>Parabasalia</taxon>
        <taxon>Trichomonadida</taxon>
        <taxon>Trichomonadidae</taxon>
        <taxon>Trichomonas</taxon>
    </lineage>
</organism>
<dbReference type="KEGG" id="tva:5469030"/>
<feature type="compositionally biased region" description="Basic and acidic residues" evidence="1">
    <location>
        <begin position="158"/>
        <end position="168"/>
    </location>
</feature>
<dbReference type="AlphaFoldDB" id="A2D833"/>
<keyword evidence="2" id="KW-0812">Transmembrane</keyword>
<dbReference type="InParanoid" id="A2D833"/>
<proteinExistence type="predicted"/>
<evidence type="ECO:0000313" key="3">
    <source>
        <dbReference type="EMBL" id="EAY23466.1"/>
    </source>
</evidence>
<feature type="region of interest" description="Disordered" evidence="1">
    <location>
        <begin position="113"/>
        <end position="181"/>
    </location>
</feature>
<accession>A2D833</accession>
<sequence length="201" mass="22595">MGTFRGRRTRNHSLGLTPYYTARLTSAYKLLGSGLAGIIGLCFTFICVIVSSEFRHSISRGFVHPPIAQAIRYKLFKIDPIPKNAIVFGESFSFEGDEGKKQRSFEFSYNVSDNNTETYDTEEEANETKTENIPINETDDISDSSANDDDESQNDSQNIKDKEEDPHRNIVTSTSVNTKAADDFFRQDQVVHHPIVESLGN</sequence>
<feature type="compositionally biased region" description="Acidic residues" evidence="1">
    <location>
        <begin position="137"/>
        <end position="153"/>
    </location>
</feature>
<dbReference type="Proteomes" id="UP000001542">
    <property type="component" value="Unassembled WGS sequence"/>
</dbReference>
<evidence type="ECO:0000313" key="4">
    <source>
        <dbReference type="Proteomes" id="UP000001542"/>
    </source>
</evidence>
<keyword evidence="2" id="KW-1133">Transmembrane helix</keyword>
<reference evidence="3" key="1">
    <citation type="submission" date="2006-10" db="EMBL/GenBank/DDBJ databases">
        <authorList>
            <person name="Amadeo P."/>
            <person name="Zhao Q."/>
            <person name="Wortman J."/>
            <person name="Fraser-Liggett C."/>
            <person name="Carlton J."/>
        </authorList>
    </citation>
    <scope>NUCLEOTIDE SEQUENCE</scope>
    <source>
        <strain evidence="3">G3</strain>
    </source>
</reference>
<keyword evidence="2" id="KW-0472">Membrane</keyword>
<protein>
    <submittedName>
        <fullName evidence="3">Uncharacterized protein</fullName>
    </submittedName>
</protein>
<gene>
    <name evidence="3" type="ORF">TVAG_071300</name>
</gene>
<dbReference type="EMBL" id="DS113178">
    <property type="protein sequence ID" value="EAY23466.1"/>
    <property type="molecule type" value="Genomic_DNA"/>
</dbReference>